<dbReference type="Gene3D" id="3.30.559.30">
    <property type="entry name" value="Nonribosomal peptide synthetase, condensation domain"/>
    <property type="match status" value="3"/>
</dbReference>
<evidence type="ECO:0000256" key="3">
    <source>
        <dbReference type="ARBA" id="ARBA00022553"/>
    </source>
</evidence>
<dbReference type="SUPFAM" id="SSF52777">
    <property type="entry name" value="CoA-dependent acyltransferases"/>
    <property type="match status" value="6"/>
</dbReference>
<dbReference type="GO" id="GO:0008610">
    <property type="term" value="P:lipid biosynthetic process"/>
    <property type="evidence" value="ECO:0007669"/>
    <property type="project" value="UniProtKB-ARBA"/>
</dbReference>
<dbReference type="InterPro" id="IPR020806">
    <property type="entry name" value="PKS_PP-bd"/>
</dbReference>
<dbReference type="FunFam" id="2.30.38.10:FF:000001">
    <property type="entry name" value="Non-ribosomal peptide synthetase PvdI"/>
    <property type="match status" value="1"/>
</dbReference>
<dbReference type="GO" id="GO:0005737">
    <property type="term" value="C:cytoplasm"/>
    <property type="evidence" value="ECO:0007669"/>
    <property type="project" value="TreeGrafter"/>
</dbReference>
<evidence type="ECO:0000256" key="2">
    <source>
        <dbReference type="ARBA" id="ARBA00022450"/>
    </source>
</evidence>
<keyword evidence="7" id="KW-1185">Reference proteome</keyword>
<dbReference type="InterPro" id="IPR020845">
    <property type="entry name" value="AMP-binding_CS"/>
</dbReference>
<dbReference type="InterPro" id="IPR006162">
    <property type="entry name" value="Ppantetheine_attach_site"/>
</dbReference>
<organism evidence="6 7">
    <name type="scientific">Micromonospora viridifaciens</name>
    <dbReference type="NCBI Taxonomy" id="1881"/>
    <lineage>
        <taxon>Bacteria</taxon>
        <taxon>Bacillati</taxon>
        <taxon>Actinomycetota</taxon>
        <taxon>Actinomycetes</taxon>
        <taxon>Micromonosporales</taxon>
        <taxon>Micromonosporaceae</taxon>
        <taxon>Micromonospora</taxon>
    </lineage>
</organism>
<feature type="domain" description="Carrier" evidence="5">
    <location>
        <begin position="2034"/>
        <end position="2109"/>
    </location>
</feature>
<dbReference type="Gene3D" id="3.40.50.12780">
    <property type="entry name" value="N-terminal domain of ligase-like"/>
    <property type="match status" value="2"/>
</dbReference>
<dbReference type="SUPFAM" id="SSF47336">
    <property type="entry name" value="ACP-like"/>
    <property type="match status" value="2"/>
</dbReference>
<dbReference type="CDD" id="cd19531">
    <property type="entry name" value="LCL_NRPS-like"/>
    <property type="match status" value="3"/>
</dbReference>
<dbReference type="InterPro" id="IPR025110">
    <property type="entry name" value="AMP-bd_C"/>
</dbReference>
<dbReference type="NCBIfam" id="NF003417">
    <property type="entry name" value="PRK04813.1"/>
    <property type="match status" value="3"/>
</dbReference>
<dbReference type="Pfam" id="PF00668">
    <property type="entry name" value="Condensation"/>
    <property type="match status" value="3"/>
</dbReference>
<dbReference type="Gene3D" id="1.10.1200.10">
    <property type="entry name" value="ACP-like"/>
    <property type="match status" value="1"/>
</dbReference>
<dbReference type="InterPro" id="IPR010071">
    <property type="entry name" value="AA_adenyl_dom"/>
</dbReference>
<dbReference type="InterPro" id="IPR009081">
    <property type="entry name" value="PP-bd_ACP"/>
</dbReference>
<feature type="domain" description="Carrier" evidence="5">
    <location>
        <begin position="970"/>
        <end position="1045"/>
    </location>
</feature>
<dbReference type="PANTHER" id="PTHR45527">
    <property type="entry name" value="NONRIBOSOMAL PEPTIDE SYNTHETASE"/>
    <property type="match status" value="1"/>
</dbReference>
<accession>A0A1C4WUP0</accession>
<dbReference type="Gene3D" id="3.40.50.980">
    <property type="match status" value="2"/>
</dbReference>
<dbReference type="EMBL" id="LT607411">
    <property type="protein sequence ID" value="SCE99910.1"/>
    <property type="molecule type" value="Genomic_DNA"/>
</dbReference>
<dbReference type="GO" id="GO:0044550">
    <property type="term" value="P:secondary metabolite biosynthetic process"/>
    <property type="evidence" value="ECO:0007669"/>
    <property type="project" value="UniProtKB-ARBA"/>
</dbReference>
<dbReference type="FunFam" id="1.10.1200.10:FF:000016">
    <property type="entry name" value="Non-ribosomal peptide synthase"/>
    <property type="match status" value="2"/>
</dbReference>
<dbReference type="InterPro" id="IPR036736">
    <property type="entry name" value="ACP-like_sf"/>
</dbReference>
<feature type="region of interest" description="Disordered" evidence="4">
    <location>
        <begin position="2796"/>
        <end position="2818"/>
    </location>
</feature>
<dbReference type="GO" id="GO:0043041">
    <property type="term" value="P:amino acid activation for nonribosomal peptide biosynthetic process"/>
    <property type="evidence" value="ECO:0007669"/>
    <property type="project" value="TreeGrafter"/>
</dbReference>
<dbReference type="PROSITE" id="PS50075">
    <property type="entry name" value="CARRIER"/>
    <property type="match status" value="2"/>
</dbReference>
<keyword evidence="2" id="KW-0596">Phosphopantetheine</keyword>
<feature type="compositionally biased region" description="Polar residues" evidence="4">
    <location>
        <begin position="2880"/>
        <end position="2894"/>
    </location>
</feature>
<dbReference type="InterPro" id="IPR001242">
    <property type="entry name" value="Condensation_dom"/>
</dbReference>
<name>A0A1C4WUP0_MICVI</name>
<evidence type="ECO:0000259" key="5">
    <source>
        <dbReference type="PROSITE" id="PS50075"/>
    </source>
</evidence>
<feature type="region of interest" description="Disordered" evidence="4">
    <location>
        <begin position="2853"/>
        <end position="2947"/>
    </location>
</feature>
<evidence type="ECO:0000256" key="1">
    <source>
        <dbReference type="ARBA" id="ARBA00001957"/>
    </source>
</evidence>
<dbReference type="PROSITE" id="PS00455">
    <property type="entry name" value="AMP_BINDING"/>
    <property type="match status" value="3"/>
</dbReference>
<dbReference type="FunFam" id="3.30.300.30:FF:000010">
    <property type="entry name" value="Enterobactin synthetase component F"/>
    <property type="match status" value="2"/>
</dbReference>
<dbReference type="InterPro" id="IPR023213">
    <property type="entry name" value="CAT-like_dom_sf"/>
</dbReference>
<protein>
    <submittedName>
        <fullName evidence="6">Amino acid adenylation domain-containing protein</fullName>
    </submittedName>
</protein>
<dbReference type="PANTHER" id="PTHR45527:SF1">
    <property type="entry name" value="FATTY ACID SYNTHASE"/>
    <property type="match status" value="1"/>
</dbReference>
<dbReference type="GO" id="GO:0072330">
    <property type="term" value="P:monocarboxylic acid biosynthetic process"/>
    <property type="evidence" value="ECO:0007669"/>
    <property type="project" value="UniProtKB-ARBA"/>
</dbReference>
<reference evidence="7" key="1">
    <citation type="submission" date="2016-06" db="EMBL/GenBank/DDBJ databases">
        <authorList>
            <person name="Varghese N."/>
            <person name="Submissions Spin"/>
        </authorList>
    </citation>
    <scope>NUCLEOTIDE SEQUENCE [LARGE SCALE GENOMIC DNA]</scope>
    <source>
        <strain evidence="7">DSM 43909</strain>
    </source>
</reference>
<dbReference type="Proteomes" id="UP000198242">
    <property type="component" value="Chromosome I"/>
</dbReference>
<feature type="region of interest" description="Disordered" evidence="4">
    <location>
        <begin position="951"/>
        <end position="971"/>
    </location>
</feature>
<gene>
    <name evidence="6" type="ORF">GA0074695_2768</name>
</gene>
<feature type="compositionally biased region" description="Low complexity" evidence="4">
    <location>
        <begin position="2797"/>
        <end position="2818"/>
    </location>
</feature>
<comment type="cofactor">
    <cofactor evidence="1">
        <name>pantetheine 4'-phosphate</name>
        <dbReference type="ChEBI" id="CHEBI:47942"/>
    </cofactor>
</comment>
<dbReference type="PROSITE" id="PS00012">
    <property type="entry name" value="PHOSPHOPANTETHEINE"/>
    <property type="match status" value="2"/>
</dbReference>
<proteinExistence type="predicted"/>
<evidence type="ECO:0000313" key="6">
    <source>
        <dbReference type="EMBL" id="SCE99910.1"/>
    </source>
</evidence>
<evidence type="ECO:0000313" key="7">
    <source>
        <dbReference type="Proteomes" id="UP000198242"/>
    </source>
</evidence>
<dbReference type="Gene3D" id="3.30.559.10">
    <property type="entry name" value="Chloramphenicol acetyltransferase-like domain"/>
    <property type="match status" value="3"/>
</dbReference>
<dbReference type="InterPro" id="IPR042099">
    <property type="entry name" value="ANL_N_sf"/>
</dbReference>
<feature type="region of interest" description="Disordered" evidence="4">
    <location>
        <begin position="2963"/>
        <end position="2985"/>
    </location>
</feature>
<dbReference type="Gene3D" id="3.30.300.30">
    <property type="match status" value="2"/>
</dbReference>
<evidence type="ECO:0000256" key="4">
    <source>
        <dbReference type="SAM" id="MobiDB-lite"/>
    </source>
</evidence>
<dbReference type="Pfam" id="PF00550">
    <property type="entry name" value="PP-binding"/>
    <property type="match status" value="2"/>
</dbReference>
<dbReference type="InterPro" id="IPR045851">
    <property type="entry name" value="AMP-bd_C_sf"/>
</dbReference>
<dbReference type="NCBIfam" id="TIGR01733">
    <property type="entry name" value="AA-adenyl-dom"/>
    <property type="match status" value="2"/>
</dbReference>
<keyword evidence="3" id="KW-0597">Phosphoprotein</keyword>
<feature type="compositionally biased region" description="Basic and acidic residues" evidence="4">
    <location>
        <begin position="951"/>
        <end position="966"/>
    </location>
</feature>
<dbReference type="InterPro" id="IPR029058">
    <property type="entry name" value="AB_hydrolase_fold"/>
</dbReference>
<dbReference type="SMART" id="SM00823">
    <property type="entry name" value="PKS_PP"/>
    <property type="match status" value="2"/>
</dbReference>
<feature type="compositionally biased region" description="Low complexity" evidence="4">
    <location>
        <begin position="2895"/>
        <end position="2916"/>
    </location>
</feature>
<dbReference type="Gene3D" id="3.40.50.1820">
    <property type="entry name" value="alpha/beta hydrolase"/>
    <property type="match status" value="1"/>
</dbReference>
<sequence length="2985" mass="317392">MSVDDNPVRTREAYLLPASYGQRRLWFLDLLEPGSAASYTEHGALRITGELDVAALCAAVAAMVRRHETLRTGLVLVDGEPVQAVATELPVPVEQVDLTGRVPAGADTAAVHAALAGDIRALLRRPFDLTRPPLFRVVLYRLGAGDHVLVVAFHHAVYDQWSGAVFVRELLACYDAALAGAEPELPELPVQYGDFAAWQREWVGGEEEAGQLAYWERRLAGLPPLELPTDRPRPATQTFEGATVDAVLPADLVARLDRLGRDHHATLFMTVLTGFAAVLARHSGQDDLAVGTPVAGRRAPELEHLVGFFVNNLVLRVDAGADPGFAELLDRVRLTCLDAYANADVPFERVVERLRPDRDLARSPLFSVMFVFGNVPLPALRATGITAELFRVDPGTAKFDLFVTCVPRADGGLIVTVEHNIALFDPATARRLLDHLRLVLDAAATDPDRPLSALPLLTDAERDRLVAWGRGPTRQLPADTLPALVAARAAADPGRTAITGVSGQLGYADLVTRAQRIAAALHAAGVRPGQLVGVAVDRDVDLPAALLGVLGCGAAYLPLDVALPAERLRFLLADSGAALVLADAASVDALPGEVSVLRVDGDLPAADGWPAAPGPDDLAYVIYTSGSTGTPKGVAVPHRALGNLLATLAERPGLGAETVLCAVTTVSFDIAALELFGPLTVGGQVDVVPRDVAADGPRLAAHLAAAGATVVQATPATWRLLLAAGWRPGPDLAIWCGGEAFPPDLAHQLTATDAPVWNLYGPTETTVWSTVHQVAGDEDPVPLGGPVANTELLVVDAAGRRAPVGVPGELWIGGAGVASGYWRRDELTAERFVAHPEVPGARVYRTGDMVRWRADGSLEYLGRVDFQVKVRGHRIELGEIESVLRAHPGVRDAVVVVREDTPGDQRLVAYHVGDADPDALRAACRDRLPEYMVPATLVTLPALPLTPNGKVDRRALPAPDPTRRAEAYSAPRGEAEERLAGIFADVLGLDRVGRDDDFFTLGGHSLLAAALVGRIAAELGGEVPVRAVFAQPTVARLAAVLGLGGPSGSPELATVPRRSDPDGRVRLPASFQQRRVWFLAQFEPETAAAYHLYGGLRLHGRIDADALRAAVDLVVRRHEALRTGFAAVDGEPEQVIHPAAPTPLSEVDLTGAAEPDAALAELLRDTATRPFDLATPPLLRVVLATLGTDDAALLVTLHHAVGDRLAVEALTTELSTAYTALVDGDEPALPDLPVQYGDYAAAQQRWAGGPAERRQLEHWQRQLADLPVLDLPTDRPRPAVQTYRGATRTAELPADLVTRLDALAAARGGTLFMVLLAGYALTLSRYARTRDVPVGSPISGRFRPELEPLIGYFTNNLVLRTDLGGDPTVGELVDRVRDTCLDAYANADVPFERLVERLRPDRDLAHSPLFQVMFIAAHLPAPSLRLGAVAAAPLRAPETAAKYDLTFTVFPAGPDTVAQTVVAEYNTDLFDAATVDRLLAHYRLVLDAFAADADRPLSALPALPGAERARLNRWGTGVRPPVPEVSLDAYVTARFAEFAHRTAVADETTSLTYAELDAGAHQLAHHLRTLGVRRGDRVALFAERGCDVLVALLGVLRAGAAYVPIDVAFPAERVAFILADSGASAVLTQAGLVDLLPELPETVTVVRLDADRPAVAAHPAEPLPEPTGPDDIAYLIYTSGSTGRPKGVVLPHRPVVNFLLSMARQPGMRAEAVVGAANTLSCDMPVLDVYLPLLVGARIEMIPHATVVDGERLADRLRRSGVTYLQGTPTTWRLLQQAGWRPPAGFTALAGAERVPADLAHWLHDAGADVWHLYGPTETTVWSTVHRVVGGEDPLPLGGPVANTELLVVDDTGRRVPVGVPGELWIGGAGVASGYWRRDELTAERFVAHPEVAGARVYRTGDMVRWRADGWLEFLGRVDFQVKVRGHRIELGEIESVLRAHPEVRDAVVVVREDTPGDQRLVGYADLHHPDAVDRAALTGELHAACRDRLPDYMVPSALVLLDALPLTANRNKVDRAKLPAPDGLRPDIGAYDAPRGDVEERLVAIFADVLGLDRVGRDDDFFTLGGHSLLATRVVARIRDALDVDLPVRTVFATPTVAGLAAGLPAGPGGPVAPPALPAPLASPASLAPPATAATPAVADPGSTLPPIAAQFRLPQVGGDLAGRYVLPASSGQRRLWFLAQLDPAGAGAYTVDSAVRLTGPLDPDALHAALHAVVARHETLRTSFHESDGEPVQVVASALAVPLDRVELADPDRLDDTLTALSGVPFDLRTAPLLRATLVRLAADEHVLHLALHHAICDRWSVQILARDLVAAYATVTDAGAAAPPPMPVQYGDYAAWQRQWTAGPGAAGQLAYWRERLADLPALELPTDRPRPATRAWRGDLRWDRIPADLVRQATEAGRRRSATLFMVGLAACQLTLARYSGQRDFAVGSPVAGRPRTELEPLVGFFVNNLVLRADLSGDPTVGELLDRVRATCLDAYAHADVPFDQLVEELRPVRDRAQTPLFNVLFAVQNTPAAARAMGPVEVAPVDLRPGTTQFDLSIMLVPDPEGGDLRLRLEYDTELFDPATVDRMAAQFRLLLAELAGDPARPVRELAPLTADEQRLLLGDWVEQTEQPDAPGLTARFREQARRTPDAVAAECGADRLTYAQLLDRATGLAARLRAAGVGRGDRVGIHLDRTLDLLVAVLGVLDSGAAYVPLDPGWPADRMRYVLDDAGVRALVAEEPLDGFTGPVLSPTGAAAPAEPLDGAEPAEPFDEAAPDDVAYLIYTSGSTGRPKGSWSPTATWFAWSPARPPASGSPRTTGGACSTRSPSTCPCSRCGGPGSPARGWSSCRTWPDGSRLSCERCWPGTGSPCSARRPPRSASSPRPTPPPGSASNRCATWSSPARPSTCGSWPAGSTGTATTAPSWSTCTAPPRPRCTPRSTGSAPANWPSRAGTGSAGPCPTCGSCCSTPTTGRCRWVPPARSPSAGPGCPSATPAAPS</sequence>
<dbReference type="Pfam" id="PF13193">
    <property type="entry name" value="AMP-binding_C"/>
    <property type="match status" value="2"/>
</dbReference>
<dbReference type="InterPro" id="IPR000873">
    <property type="entry name" value="AMP-dep_synth/lig_dom"/>
</dbReference>
<dbReference type="GO" id="GO:0003824">
    <property type="term" value="F:catalytic activity"/>
    <property type="evidence" value="ECO:0007669"/>
    <property type="project" value="InterPro"/>
</dbReference>
<dbReference type="FunFam" id="3.40.50.12780:FF:000012">
    <property type="entry name" value="Non-ribosomal peptide synthetase"/>
    <property type="match status" value="2"/>
</dbReference>
<feature type="compositionally biased region" description="Low complexity" evidence="4">
    <location>
        <begin position="2855"/>
        <end position="2869"/>
    </location>
</feature>
<dbReference type="Gene3D" id="2.30.38.10">
    <property type="entry name" value="Luciferase, Domain 3"/>
    <property type="match status" value="1"/>
</dbReference>
<dbReference type="GO" id="GO:0031177">
    <property type="term" value="F:phosphopantetheine binding"/>
    <property type="evidence" value="ECO:0007669"/>
    <property type="project" value="InterPro"/>
</dbReference>
<dbReference type="FunFam" id="3.40.50.980:FF:000001">
    <property type="entry name" value="Non-ribosomal peptide synthetase"/>
    <property type="match status" value="2"/>
</dbReference>
<dbReference type="Pfam" id="PF00501">
    <property type="entry name" value="AMP-binding"/>
    <property type="match status" value="3"/>
</dbReference>
<dbReference type="SUPFAM" id="SSF56801">
    <property type="entry name" value="Acetyl-CoA synthetase-like"/>
    <property type="match status" value="3"/>
</dbReference>